<evidence type="ECO:0000313" key="5">
    <source>
        <dbReference type="EMBL" id="UPT22477.1"/>
    </source>
</evidence>
<keyword evidence="3" id="KW-0812">Transmembrane</keyword>
<dbReference type="InterPro" id="IPR050922">
    <property type="entry name" value="LytR/CpsA/Psr_CW_biosynth"/>
</dbReference>
<feature type="region of interest" description="Disordered" evidence="2">
    <location>
        <begin position="436"/>
        <end position="471"/>
    </location>
</feature>
<proteinExistence type="inferred from homology"/>
<dbReference type="PANTHER" id="PTHR33392:SF6">
    <property type="entry name" value="POLYISOPRENYL-TEICHOIC ACID--PEPTIDOGLYCAN TEICHOIC ACID TRANSFERASE TAGU"/>
    <property type="match status" value="1"/>
</dbReference>
<evidence type="ECO:0000256" key="2">
    <source>
        <dbReference type="SAM" id="MobiDB-lite"/>
    </source>
</evidence>
<dbReference type="Pfam" id="PF03816">
    <property type="entry name" value="LytR_cpsA_psr"/>
    <property type="match status" value="1"/>
</dbReference>
<accession>A0ABY4L4A3</accession>
<gene>
    <name evidence="5" type="ORF">FOF52_17165</name>
</gene>
<keyword evidence="6" id="KW-1185">Reference proteome</keyword>
<evidence type="ECO:0000256" key="1">
    <source>
        <dbReference type="ARBA" id="ARBA00006068"/>
    </source>
</evidence>
<evidence type="ECO:0000259" key="4">
    <source>
        <dbReference type="Pfam" id="PF03816"/>
    </source>
</evidence>
<dbReference type="Proteomes" id="UP000832041">
    <property type="component" value="Chromosome"/>
</dbReference>
<feature type="transmembrane region" description="Helical" evidence="3">
    <location>
        <begin position="121"/>
        <end position="142"/>
    </location>
</feature>
<keyword evidence="3" id="KW-0472">Membrane</keyword>
<name>A0ABY4L4A3_THEAE</name>
<protein>
    <submittedName>
        <fullName evidence="5">LCP family protein</fullName>
    </submittedName>
</protein>
<reference evidence="5 6" key="1">
    <citation type="submission" date="2020-04" db="EMBL/GenBank/DDBJ databases">
        <title>Thermobifida alba genome sequencing and assembly.</title>
        <authorList>
            <person name="Luzics S."/>
            <person name="Horvath B."/>
            <person name="Nagy I."/>
            <person name="Toth A."/>
            <person name="Nagy I."/>
            <person name="Kukolya J."/>
        </authorList>
    </citation>
    <scope>NUCLEOTIDE SEQUENCE [LARGE SCALE GENOMIC DNA]</scope>
    <source>
        <strain evidence="5 6">DSM 43795</strain>
    </source>
</reference>
<feature type="compositionally biased region" description="Basic and acidic residues" evidence="2">
    <location>
        <begin position="436"/>
        <end position="449"/>
    </location>
</feature>
<dbReference type="Gene3D" id="3.40.630.190">
    <property type="entry name" value="LCP protein"/>
    <property type="match status" value="1"/>
</dbReference>
<dbReference type="RefSeq" id="WP_248590965.1">
    <property type="nucleotide sequence ID" value="NZ_BAABEB010000019.1"/>
</dbReference>
<keyword evidence="3" id="KW-1133">Transmembrane helix</keyword>
<sequence length="471" mass="50801">MAYPAEKARRERPGTAVRAALWTAGAALLPGIAHLRVGRRTAGMGILGGFLLLAAAAVAAARTLHADLSWQAWLVTQPYWVEAVSVGSVAVAVLWSSVVLRSWQLTRPRPGGWGTRAVGTVLLAVLCTLLVLPSALVVRTAVTARDTLSTVFAPAESPQDAATADPWRGRTRINMLLLGGDAGDNRYGLRTDTMIVASVEIDSGDTVLIGLPRNLENVPFPEGTALAERYPAPEGFDDLLNEVYQTVAEEPEELAVDPRAANPAADTLKLVIGEAIGLPIDYYALVDLRGFADLIDAIGGVVVPIEEPIRYGRRGEGLLEPGERRISGQEALWYGRSRTDSDDYTRMGRQGCLLKYVAEQADPVTVLRGFEELADAAQRTLDSDVPRSRLPALVDLVGRVSDARMRTLQLSPPQVTTAHPDWAEIRDLVDEAIRDLDDRDAPTAPDRPRPSPSSPGRQIGEKPVSLDKLCP</sequence>
<feature type="domain" description="Cell envelope-related transcriptional attenuator" evidence="4">
    <location>
        <begin position="190"/>
        <end position="361"/>
    </location>
</feature>
<dbReference type="InterPro" id="IPR004474">
    <property type="entry name" value="LytR_CpsA_psr"/>
</dbReference>
<comment type="similarity">
    <text evidence="1">Belongs to the LytR/CpsA/Psr (LCP) family.</text>
</comment>
<dbReference type="EMBL" id="CP051627">
    <property type="protein sequence ID" value="UPT22477.1"/>
    <property type="molecule type" value="Genomic_DNA"/>
</dbReference>
<feature type="transmembrane region" description="Helical" evidence="3">
    <location>
        <begin position="79"/>
        <end position="100"/>
    </location>
</feature>
<organism evidence="5 6">
    <name type="scientific">Thermobifida alba</name>
    <name type="common">Thermomonospora alba</name>
    <dbReference type="NCBI Taxonomy" id="53522"/>
    <lineage>
        <taxon>Bacteria</taxon>
        <taxon>Bacillati</taxon>
        <taxon>Actinomycetota</taxon>
        <taxon>Actinomycetes</taxon>
        <taxon>Streptosporangiales</taxon>
        <taxon>Nocardiopsidaceae</taxon>
        <taxon>Thermobifida</taxon>
    </lineage>
</organism>
<evidence type="ECO:0000313" key="6">
    <source>
        <dbReference type="Proteomes" id="UP000832041"/>
    </source>
</evidence>
<evidence type="ECO:0000256" key="3">
    <source>
        <dbReference type="SAM" id="Phobius"/>
    </source>
</evidence>
<dbReference type="PANTHER" id="PTHR33392">
    <property type="entry name" value="POLYISOPRENYL-TEICHOIC ACID--PEPTIDOGLYCAN TEICHOIC ACID TRANSFERASE TAGU"/>
    <property type="match status" value="1"/>
</dbReference>
<dbReference type="NCBIfam" id="TIGR00350">
    <property type="entry name" value="lytR_cpsA_psr"/>
    <property type="match status" value="1"/>
</dbReference>
<feature type="transmembrane region" description="Helical" evidence="3">
    <location>
        <begin position="44"/>
        <end position="64"/>
    </location>
</feature>